<organism evidence="5 6">
    <name type="scientific">Lutibacter oricola</name>
    <dbReference type="NCBI Taxonomy" id="762486"/>
    <lineage>
        <taxon>Bacteria</taxon>
        <taxon>Pseudomonadati</taxon>
        <taxon>Bacteroidota</taxon>
        <taxon>Flavobacteriia</taxon>
        <taxon>Flavobacteriales</taxon>
        <taxon>Flavobacteriaceae</taxon>
        <taxon>Lutibacter</taxon>
    </lineage>
</organism>
<dbReference type="EMBL" id="FNNJ01000005">
    <property type="protein sequence ID" value="SDX38677.1"/>
    <property type="molecule type" value="Genomic_DNA"/>
</dbReference>
<dbReference type="Gene3D" id="2.170.130.10">
    <property type="entry name" value="TonB-dependent receptor, plug domain"/>
    <property type="match status" value="1"/>
</dbReference>
<sequence>MINYIIQVVLFQAIFLAVYDFFLQKETFFKWNRVYLIVAPIASFIIPWLKFDIFQKTSVQEQIVRLPEVIINPESILFNSTATASTNYYLNELFLVGVILFSILFFVKLFKIISIINKNTIIKKGLYKIVILKTKQSAFSFFNFIFINKRLLENKELEIIEHEMVHCKQRHTLDLLFFEVLKIAMWFNPMVYIFQKRITVLHEYISDAEVVKKSNKKAYFNKLLAETFDVENISFTNQFYKHSLIKKRIAMIAKNKSQKVNQLKYLMLIPALVGMLVYSSCANDSSVSFEEVEKALAEPIPNEGKYLDSGNVIMFIGSHLNGEIIPLEDYTTSEKELLEKFQSKNVKNIPFSVVIDDKGDRVLFLKVPTPPISKKDDGSVPFATIDNVPVFPGCENSKDKKQCIQEAITKHVNNEFNSKLADDLDLEAGTKRIFVMFTINKNGEVSDVKARAPHKILQEEAIRVIKTIPNMIPGKHKGNNVSVKYSLPIAFVVEGDDASKDLNKEFEQALYILNGKETTKSVVDKINPDSIERIDVLKGNKAIEKYGEKGKNGVVEIVLKK</sequence>
<name>A0A1H3B9R4_9FLAO</name>
<dbReference type="GO" id="GO:0055085">
    <property type="term" value="P:transmembrane transport"/>
    <property type="evidence" value="ECO:0007669"/>
    <property type="project" value="InterPro"/>
</dbReference>
<feature type="transmembrane region" description="Helical" evidence="2">
    <location>
        <begin position="93"/>
        <end position="113"/>
    </location>
</feature>
<gene>
    <name evidence="5" type="ORF">SAMN05444411_10559</name>
</gene>
<dbReference type="InterPro" id="IPR039426">
    <property type="entry name" value="TonB-dep_rcpt-like"/>
</dbReference>
<dbReference type="InterPro" id="IPR008756">
    <property type="entry name" value="Peptidase_M56"/>
</dbReference>
<dbReference type="STRING" id="762486.SAMN05444411_10559"/>
<dbReference type="GO" id="GO:0031992">
    <property type="term" value="F:energy transducer activity"/>
    <property type="evidence" value="ECO:0007669"/>
    <property type="project" value="TreeGrafter"/>
</dbReference>
<evidence type="ECO:0000259" key="3">
    <source>
        <dbReference type="Pfam" id="PF03544"/>
    </source>
</evidence>
<feature type="domain" description="TonB C-terminal" evidence="3">
    <location>
        <begin position="433"/>
        <end position="492"/>
    </location>
</feature>
<feature type="domain" description="Peptidase M56" evidence="4">
    <location>
        <begin position="153"/>
        <end position="252"/>
    </location>
</feature>
<keyword evidence="1 2" id="KW-0472">Membrane</keyword>
<dbReference type="GO" id="GO:0009279">
    <property type="term" value="C:cell outer membrane"/>
    <property type="evidence" value="ECO:0007669"/>
    <property type="project" value="UniProtKB-SubCell"/>
</dbReference>
<evidence type="ECO:0000259" key="4">
    <source>
        <dbReference type="Pfam" id="PF05569"/>
    </source>
</evidence>
<keyword evidence="1 2" id="KW-0812">Transmembrane</keyword>
<evidence type="ECO:0000256" key="2">
    <source>
        <dbReference type="SAM" id="Phobius"/>
    </source>
</evidence>
<evidence type="ECO:0000313" key="5">
    <source>
        <dbReference type="EMBL" id="SDX38677.1"/>
    </source>
</evidence>
<protein>
    <submittedName>
        <fullName evidence="5">TonB protein C-terminal</fullName>
    </submittedName>
</protein>
<dbReference type="Proteomes" id="UP000199595">
    <property type="component" value="Unassembled WGS sequence"/>
</dbReference>
<dbReference type="OrthoDB" id="1522859at2"/>
<dbReference type="AlphaFoldDB" id="A0A1H3B9R4"/>
<dbReference type="InterPro" id="IPR037682">
    <property type="entry name" value="TonB_C"/>
</dbReference>
<dbReference type="InterPro" id="IPR051045">
    <property type="entry name" value="TonB-dependent_transducer"/>
</dbReference>
<feature type="transmembrane region" description="Helical" evidence="2">
    <location>
        <begin position="175"/>
        <end position="194"/>
    </location>
</feature>
<dbReference type="SUPFAM" id="SSF74653">
    <property type="entry name" value="TolA/TonB C-terminal domain"/>
    <property type="match status" value="1"/>
</dbReference>
<evidence type="ECO:0000256" key="1">
    <source>
        <dbReference type="PROSITE-ProRule" id="PRU01360"/>
    </source>
</evidence>
<reference evidence="5 6" key="1">
    <citation type="submission" date="2016-10" db="EMBL/GenBank/DDBJ databases">
        <authorList>
            <person name="de Groot N.N."/>
        </authorList>
    </citation>
    <scope>NUCLEOTIDE SEQUENCE [LARGE SCALE GENOMIC DNA]</scope>
    <source>
        <strain evidence="5 6">DSM 24956</strain>
    </source>
</reference>
<dbReference type="Gene3D" id="3.30.1150.10">
    <property type="match status" value="1"/>
</dbReference>
<comment type="subcellular location">
    <subcellularLocation>
        <location evidence="1">Cell outer membrane</location>
        <topology evidence="1">Multi-pass membrane protein</topology>
    </subcellularLocation>
</comment>
<keyword evidence="1" id="KW-1134">Transmembrane beta strand</keyword>
<dbReference type="Pfam" id="PF05569">
    <property type="entry name" value="Peptidase_M56"/>
    <property type="match status" value="1"/>
</dbReference>
<comment type="similarity">
    <text evidence="1">Belongs to the TonB-dependent receptor family.</text>
</comment>
<evidence type="ECO:0000313" key="6">
    <source>
        <dbReference type="Proteomes" id="UP000199595"/>
    </source>
</evidence>
<dbReference type="InterPro" id="IPR037066">
    <property type="entry name" value="Plug_dom_sf"/>
</dbReference>
<dbReference type="PANTHER" id="PTHR33446:SF2">
    <property type="entry name" value="PROTEIN TONB"/>
    <property type="match status" value="1"/>
</dbReference>
<accession>A0A1H3B9R4</accession>
<feature type="transmembrane region" description="Helical" evidence="2">
    <location>
        <begin position="6"/>
        <end position="22"/>
    </location>
</feature>
<keyword evidence="2" id="KW-1133">Transmembrane helix</keyword>
<feature type="transmembrane region" description="Helical" evidence="2">
    <location>
        <begin position="34"/>
        <end position="51"/>
    </location>
</feature>
<keyword evidence="6" id="KW-1185">Reference proteome</keyword>
<dbReference type="Pfam" id="PF03544">
    <property type="entry name" value="TonB_C"/>
    <property type="match status" value="1"/>
</dbReference>
<dbReference type="SUPFAM" id="SSF56935">
    <property type="entry name" value="Porins"/>
    <property type="match status" value="1"/>
</dbReference>
<proteinExistence type="inferred from homology"/>
<dbReference type="GO" id="GO:0098797">
    <property type="term" value="C:plasma membrane protein complex"/>
    <property type="evidence" value="ECO:0007669"/>
    <property type="project" value="TreeGrafter"/>
</dbReference>
<dbReference type="PANTHER" id="PTHR33446">
    <property type="entry name" value="PROTEIN TONB-RELATED"/>
    <property type="match status" value="1"/>
</dbReference>
<keyword evidence="1" id="KW-0998">Cell outer membrane</keyword>
<dbReference type="PROSITE" id="PS52016">
    <property type="entry name" value="TONB_DEPENDENT_REC_3"/>
    <property type="match status" value="1"/>
</dbReference>
<keyword evidence="1" id="KW-0813">Transport</keyword>
<dbReference type="RefSeq" id="WP_090123243.1">
    <property type="nucleotide sequence ID" value="NZ_FNNJ01000005.1"/>
</dbReference>